<gene>
    <name evidence="2" type="ORF">WJX81_006697</name>
</gene>
<proteinExistence type="predicted"/>
<dbReference type="GO" id="GO:0016209">
    <property type="term" value="F:antioxidant activity"/>
    <property type="evidence" value="ECO:0007669"/>
    <property type="project" value="InterPro"/>
</dbReference>
<reference evidence="2 3" key="1">
    <citation type="journal article" date="2024" name="Nat. Commun.">
        <title>Phylogenomics reveals the evolutionary origins of lichenization in chlorophyte algae.</title>
        <authorList>
            <person name="Puginier C."/>
            <person name="Libourel C."/>
            <person name="Otte J."/>
            <person name="Skaloud P."/>
            <person name="Haon M."/>
            <person name="Grisel S."/>
            <person name="Petersen M."/>
            <person name="Berrin J.G."/>
            <person name="Delaux P.M."/>
            <person name="Dal Grande F."/>
            <person name="Keller J."/>
        </authorList>
    </citation>
    <scope>NUCLEOTIDE SEQUENCE [LARGE SCALE GENOMIC DNA]</scope>
    <source>
        <strain evidence="2 3">SAG 245.80</strain>
    </source>
</reference>
<sequence length="158" mass="17899">MELGAPTGRWNMIVIYRGKHCPVSRNYLASLQQMIPNLDELGVEVVAVSSDGRERAEAFLEQLKATTESKQVTFKIAYGLPLSEMLKWGLYISEPRSKREADHPFPEPALFVLNPDGELQIIDYSNSPFARPDLRILAEGIRFIQETDYPVRGTYGRV</sequence>
<evidence type="ECO:0000259" key="1">
    <source>
        <dbReference type="PROSITE" id="PS51352"/>
    </source>
</evidence>
<keyword evidence="3" id="KW-1185">Reference proteome</keyword>
<dbReference type="EMBL" id="JALJOU010000022">
    <property type="protein sequence ID" value="KAK9837331.1"/>
    <property type="molecule type" value="Genomic_DNA"/>
</dbReference>
<dbReference type="InterPro" id="IPR013766">
    <property type="entry name" value="Thioredoxin_domain"/>
</dbReference>
<dbReference type="AlphaFoldDB" id="A0AAW1RUA5"/>
<comment type="caution">
    <text evidence="2">The sequence shown here is derived from an EMBL/GenBank/DDBJ whole genome shotgun (WGS) entry which is preliminary data.</text>
</comment>
<dbReference type="Pfam" id="PF00578">
    <property type="entry name" value="AhpC-TSA"/>
    <property type="match status" value="1"/>
</dbReference>
<accession>A0AAW1RUA5</accession>
<name>A0AAW1RUA5_9CHLO</name>
<protein>
    <recommendedName>
        <fullName evidence="1">Thioredoxin domain-containing protein</fullName>
    </recommendedName>
</protein>
<dbReference type="Gene3D" id="3.40.30.10">
    <property type="entry name" value="Glutaredoxin"/>
    <property type="match status" value="1"/>
</dbReference>
<organism evidence="2 3">
    <name type="scientific">Elliptochloris bilobata</name>
    <dbReference type="NCBI Taxonomy" id="381761"/>
    <lineage>
        <taxon>Eukaryota</taxon>
        <taxon>Viridiplantae</taxon>
        <taxon>Chlorophyta</taxon>
        <taxon>core chlorophytes</taxon>
        <taxon>Trebouxiophyceae</taxon>
        <taxon>Trebouxiophyceae incertae sedis</taxon>
        <taxon>Elliptochloris clade</taxon>
        <taxon>Elliptochloris</taxon>
    </lineage>
</organism>
<feature type="domain" description="Thioredoxin" evidence="1">
    <location>
        <begin position="1"/>
        <end position="143"/>
    </location>
</feature>
<dbReference type="PROSITE" id="PS51352">
    <property type="entry name" value="THIOREDOXIN_2"/>
    <property type="match status" value="1"/>
</dbReference>
<dbReference type="SUPFAM" id="SSF52833">
    <property type="entry name" value="Thioredoxin-like"/>
    <property type="match status" value="1"/>
</dbReference>
<evidence type="ECO:0000313" key="2">
    <source>
        <dbReference type="EMBL" id="KAK9837331.1"/>
    </source>
</evidence>
<dbReference type="Proteomes" id="UP001445335">
    <property type="component" value="Unassembled WGS sequence"/>
</dbReference>
<dbReference type="InterPro" id="IPR000866">
    <property type="entry name" value="AhpC/TSA"/>
</dbReference>
<dbReference type="GO" id="GO:0016491">
    <property type="term" value="F:oxidoreductase activity"/>
    <property type="evidence" value="ECO:0007669"/>
    <property type="project" value="InterPro"/>
</dbReference>
<evidence type="ECO:0000313" key="3">
    <source>
        <dbReference type="Proteomes" id="UP001445335"/>
    </source>
</evidence>
<dbReference type="InterPro" id="IPR036249">
    <property type="entry name" value="Thioredoxin-like_sf"/>
</dbReference>